<dbReference type="Pfam" id="PF00389">
    <property type="entry name" value="2-Hacid_dh"/>
    <property type="match status" value="1"/>
</dbReference>
<organism evidence="5 6">
    <name type="scientific">Candidatus Brennerbacteria bacterium CG_4_8_14_3_um_filter_43_14</name>
    <dbReference type="NCBI Taxonomy" id="1974521"/>
    <lineage>
        <taxon>Bacteria</taxon>
        <taxon>Candidatus Brenneribacteriota</taxon>
    </lineage>
</organism>
<evidence type="ECO:0000256" key="1">
    <source>
        <dbReference type="ARBA" id="ARBA00023002"/>
    </source>
</evidence>
<dbReference type="InterPro" id="IPR050223">
    <property type="entry name" value="D-isomer_2-hydroxyacid_DH"/>
</dbReference>
<accession>A0A2H9N3U5</accession>
<dbReference type="InterPro" id="IPR006139">
    <property type="entry name" value="D-isomer_2_OHA_DH_cat_dom"/>
</dbReference>
<proteinExistence type="inferred from homology"/>
<dbReference type="GO" id="GO:0016618">
    <property type="term" value="F:hydroxypyruvate reductase [NAD(P)H] activity"/>
    <property type="evidence" value="ECO:0007669"/>
    <property type="project" value="TreeGrafter"/>
</dbReference>
<dbReference type="PANTHER" id="PTHR10996:SF283">
    <property type="entry name" value="GLYOXYLATE_HYDROXYPYRUVATE REDUCTASE B"/>
    <property type="match status" value="1"/>
</dbReference>
<dbReference type="AlphaFoldDB" id="A0A2H9N3U5"/>
<dbReference type="GO" id="GO:0051287">
    <property type="term" value="F:NAD binding"/>
    <property type="evidence" value="ECO:0007669"/>
    <property type="project" value="InterPro"/>
</dbReference>
<keyword evidence="1 2" id="KW-0560">Oxidoreductase</keyword>
<comment type="caution">
    <text evidence="5">The sequence shown here is derived from an EMBL/GenBank/DDBJ whole genome shotgun (WGS) entry which is preliminary data.</text>
</comment>
<dbReference type="GO" id="GO:0030267">
    <property type="term" value="F:glyoxylate reductase (NADPH) activity"/>
    <property type="evidence" value="ECO:0007669"/>
    <property type="project" value="TreeGrafter"/>
</dbReference>
<sequence length="316" mass="35028">MKFKKLLMVGYKNLDFNESEWKRLDAMCESKKLLPAGDVNITEELKTTNCLLVRLGATVDKTMIDAAPSLKYIGMYGTGYGRIDVVYAASKGIAVCNIVGYSSEGVAEFLFGILIDYLRELERAKTQARNGDYSETTFQGIEIKGKKFGVIGLGRIGGRIAEIALNGFSASTNYWSRNRKKNYEEMGIQYSNIDQLLSNSDFLSMNLALVPETNGFLDKDKIQKIKSGAVVINLAPMELVDINALIERLKGGDITFILDHSDELAPEQAKSLSQCKNCIMYPPIGYVTKEATSAKKGMFIDNLENFLMGQPTNKVN</sequence>
<dbReference type="GO" id="GO:0005829">
    <property type="term" value="C:cytosol"/>
    <property type="evidence" value="ECO:0007669"/>
    <property type="project" value="TreeGrafter"/>
</dbReference>
<name>A0A2H9N3U5_9BACT</name>
<dbReference type="Pfam" id="PF02826">
    <property type="entry name" value="2-Hacid_dh_C"/>
    <property type="match status" value="1"/>
</dbReference>
<reference evidence="6" key="1">
    <citation type="submission" date="2017-09" db="EMBL/GenBank/DDBJ databases">
        <title>Depth-based differentiation of microbial function through sediment-hosted aquifers and enrichment of novel symbionts in the deep terrestrial subsurface.</title>
        <authorList>
            <person name="Probst A.J."/>
            <person name="Ladd B."/>
            <person name="Jarett J.K."/>
            <person name="Geller-Mcgrath D.E."/>
            <person name="Sieber C.M.K."/>
            <person name="Emerson J.B."/>
            <person name="Anantharaman K."/>
            <person name="Thomas B.C."/>
            <person name="Malmstrom R."/>
            <person name="Stieglmeier M."/>
            <person name="Klingl A."/>
            <person name="Woyke T."/>
            <person name="Ryan C.M."/>
            <person name="Banfield J.F."/>
        </authorList>
    </citation>
    <scope>NUCLEOTIDE SEQUENCE [LARGE SCALE GENOMIC DNA]</scope>
</reference>
<dbReference type="SUPFAM" id="SSF52283">
    <property type="entry name" value="Formate/glycerate dehydrogenase catalytic domain-like"/>
    <property type="match status" value="1"/>
</dbReference>
<dbReference type="Gene3D" id="3.40.50.720">
    <property type="entry name" value="NAD(P)-binding Rossmann-like Domain"/>
    <property type="match status" value="2"/>
</dbReference>
<evidence type="ECO:0000256" key="2">
    <source>
        <dbReference type="RuleBase" id="RU003719"/>
    </source>
</evidence>
<protein>
    <recommendedName>
        <fullName evidence="7">Hydroxyacid dehydrogenase</fullName>
    </recommendedName>
</protein>
<evidence type="ECO:0000259" key="3">
    <source>
        <dbReference type="Pfam" id="PF00389"/>
    </source>
</evidence>
<dbReference type="Proteomes" id="UP000236842">
    <property type="component" value="Unassembled WGS sequence"/>
</dbReference>
<comment type="similarity">
    <text evidence="2">Belongs to the D-isomer specific 2-hydroxyacid dehydrogenase family.</text>
</comment>
<dbReference type="InterPro" id="IPR006140">
    <property type="entry name" value="D-isomer_DH_NAD-bd"/>
</dbReference>
<dbReference type="InterPro" id="IPR036291">
    <property type="entry name" value="NAD(P)-bd_dom_sf"/>
</dbReference>
<feature type="domain" description="D-isomer specific 2-hydroxyacid dehydrogenase catalytic" evidence="3">
    <location>
        <begin position="40"/>
        <end position="316"/>
    </location>
</feature>
<evidence type="ECO:0000313" key="5">
    <source>
        <dbReference type="EMBL" id="PIX28564.1"/>
    </source>
</evidence>
<evidence type="ECO:0008006" key="7">
    <source>
        <dbReference type="Google" id="ProtNLM"/>
    </source>
</evidence>
<gene>
    <name evidence="5" type="ORF">COZ64_02705</name>
</gene>
<evidence type="ECO:0000313" key="6">
    <source>
        <dbReference type="Proteomes" id="UP000236842"/>
    </source>
</evidence>
<dbReference type="EMBL" id="PFIJ01000048">
    <property type="protein sequence ID" value="PIX28564.1"/>
    <property type="molecule type" value="Genomic_DNA"/>
</dbReference>
<dbReference type="PANTHER" id="PTHR10996">
    <property type="entry name" value="2-HYDROXYACID DEHYDROGENASE-RELATED"/>
    <property type="match status" value="1"/>
</dbReference>
<dbReference type="SUPFAM" id="SSF51735">
    <property type="entry name" value="NAD(P)-binding Rossmann-fold domains"/>
    <property type="match status" value="1"/>
</dbReference>
<feature type="domain" description="D-isomer specific 2-hydroxyacid dehydrogenase NAD-binding" evidence="4">
    <location>
        <begin position="112"/>
        <end position="283"/>
    </location>
</feature>
<evidence type="ECO:0000259" key="4">
    <source>
        <dbReference type="Pfam" id="PF02826"/>
    </source>
</evidence>